<proteinExistence type="predicted"/>
<dbReference type="EMBL" id="JAHRIQ010105887">
    <property type="protein sequence ID" value="MEQ2255760.1"/>
    <property type="molecule type" value="Genomic_DNA"/>
</dbReference>
<keyword evidence="2" id="KW-1185">Reference proteome</keyword>
<name>A0ABV0VER6_9TELE</name>
<evidence type="ECO:0000313" key="1">
    <source>
        <dbReference type="EMBL" id="MEQ2255760.1"/>
    </source>
</evidence>
<comment type="caution">
    <text evidence="1">The sequence shown here is derived from an EMBL/GenBank/DDBJ whole genome shotgun (WGS) entry which is preliminary data.</text>
</comment>
<organism evidence="1 2">
    <name type="scientific">Ilyodon furcidens</name>
    <name type="common">goldbreast splitfin</name>
    <dbReference type="NCBI Taxonomy" id="33524"/>
    <lineage>
        <taxon>Eukaryota</taxon>
        <taxon>Metazoa</taxon>
        <taxon>Chordata</taxon>
        <taxon>Craniata</taxon>
        <taxon>Vertebrata</taxon>
        <taxon>Euteleostomi</taxon>
        <taxon>Actinopterygii</taxon>
        <taxon>Neopterygii</taxon>
        <taxon>Teleostei</taxon>
        <taxon>Neoteleostei</taxon>
        <taxon>Acanthomorphata</taxon>
        <taxon>Ovalentaria</taxon>
        <taxon>Atherinomorphae</taxon>
        <taxon>Cyprinodontiformes</taxon>
        <taxon>Goodeidae</taxon>
        <taxon>Ilyodon</taxon>
    </lineage>
</organism>
<reference evidence="1 2" key="1">
    <citation type="submission" date="2021-06" db="EMBL/GenBank/DDBJ databases">
        <authorList>
            <person name="Palmer J.M."/>
        </authorList>
    </citation>
    <scope>NUCLEOTIDE SEQUENCE [LARGE SCALE GENOMIC DNA]</scope>
    <source>
        <strain evidence="2">if_2019</strain>
        <tissue evidence="1">Muscle</tissue>
    </source>
</reference>
<gene>
    <name evidence="1" type="ORF">ILYODFUR_017287</name>
</gene>
<sequence>MQCGKYFAAGIQPYQVIAALQSDMLHVNIKGRSMLRKKGSLSEHLPEALVSQASHNCFHHVSCVQLGATEEKKGGRAGPQDVIIPHVGICKKTTRDAALDSWPLVPLV</sequence>
<accession>A0ABV0VER6</accession>
<protein>
    <submittedName>
        <fullName evidence="1">Uncharacterized protein</fullName>
    </submittedName>
</protein>
<dbReference type="Proteomes" id="UP001482620">
    <property type="component" value="Unassembled WGS sequence"/>
</dbReference>
<evidence type="ECO:0000313" key="2">
    <source>
        <dbReference type="Proteomes" id="UP001482620"/>
    </source>
</evidence>